<evidence type="ECO:0000313" key="2">
    <source>
        <dbReference type="Proteomes" id="UP000250642"/>
    </source>
</evidence>
<reference evidence="1 2" key="1">
    <citation type="submission" date="2018-04" db="EMBL/GenBank/DDBJ databases">
        <title>Paenibacillus taichungensis Genome sequencing and assembly.</title>
        <authorList>
            <person name="Xu J."/>
            <person name="Rensing C."/>
            <person name="Mazhar H.S."/>
        </authorList>
    </citation>
    <scope>NUCLEOTIDE SEQUENCE [LARGE SCALE GENOMIC DNA]</scope>
    <source>
        <strain evidence="1 2">NC1</strain>
    </source>
</reference>
<protein>
    <submittedName>
        <fullName evidence="1">Uncharacterized protein</fullName>
    </submittedName>
</protein>
<gene>
    <name evidence="1" type="ORF">DC345_26490</name>
</gene>
<evidence type="ECO:0000313" key="1">
    <source>
        <dbReference type="EMBL" id="RAW10896.1"/>
    </source>
</evidence>
<accession>A0A329QF10</accession>
<organism evidence="1 2">
    <name type="scientific">Paenibacillus taichungensis</name>
    <dbReference type="NCBI Taxonomy" id="484184"/>
    <lineage>
        <taxon>Bacteria</taxon>
        <taxon>Bacillati</taxon>
        <taxon>Bacillota</taxon>
        <taxon>Bacilli</taxon>
        <taxon>Bacillales</taxon>
        <taxon>Paenibacillaceae</taxon>
        <taxon>Paenibacillus</taxon>
    </lineage>
</organism>
<dbReference type="Proteomes" id="UP000250642">
    <property type="component" value="Unassembled WGS sequence"/>
</dbReference>
<comment type="caution">
    <text evidence="1">The sequence shown here is derived from an EMBL/GenBank/DDBJ whole genome shotgun (WGS) entry which is preliminary data.</text>
</comment>
<sequence length="194" mass="21836">MKKILLILFDLLLVVLLIVLVKDEFKHTIKPESKPIIVNQKEDTVDVIQLLKNEFPNLFDKSSLKEVYKEGQPINKSQIKSIDNLLGNFDSITKVSSNMGIVSGWFFSGKDQVDFILFIDNKNQVLGAGLAGIERPGLSKAIGKENADDAGWVGYINLNDSIEKIQVICKFKNKAGFYAITSQEEWDMVQNNEK</sequence>
<dbReference type="AlphaFoldDB" id="A0A329QF10"/>
<dbReference type="EMBL" id="QEVW01000022">
    <property type="protein sequence ID" value="RAW10896.1"/>
    <property type="molecule type" value="Genomic_DNA"/>
</dbReference>
<name>A0A329QF10_9BACL</name>
<proteinExistence type="predicted"/>